<dbReference type="SUPFAM" id="SSF52540">
    <property type="entry name" value="P-loop containing nucleoside triphosphate hydrolases"/>
    <property type="match status" value="1"/>
</dbReference>
<dbReference type="PROSITE" id="PS51192">
    <property type="entry name" value="HELICASE_ATP_BIND_1"/>
    <property type="match status" value="1"/>
</dbReference>
<reference evidence="5 6" key="1">
    <citation type="submission" date="2012-02" db="EMBL/GenBank/DDBJ databases">
        <title>Complete sequence of chromosome of Singulisphaera acidiphila DSM 18658.</title>
        <authorList>
            <consortium name="US DOE Joint Genome Institute (JGI-PGF)"/>
            <person name="Lucas S."/>
            <person name="Copeland A."/>
            <person name="Lapidus A."/>
            <person name="Glavina del Rio T."/>
            <person name="Dalin E."/>
            <person name="Tice H."/>
            <person name="Bruce D."/>
            <person name="Goodwin L."/>
            <person name="Pitluck S."/>
            <person name="Peters L."/>
            <person name="Ovchinnikova G."/>
            <person name="Chertkov O."/>
            <person name="Kyrpides N."/>
            <person name="Mavromatis K."/>
            <person name="Ivanova N."/>
            <person name="Brettin T."/>
            <person name="Detter J.C."/>
            <person name="Han C."/>
            <person name="Larimer F."/>
            <person name="Land M."/>
            <person name="Hauser L."/>
            <person name="Markowitz V."/>
            <person name="Cheng J.-F."/>
            <person name="Hugenholtz P."/>
            <person name="Woyke T."/>
            <person name="Wu D."/>
            <person name="Tindall B."/>
            <person name="Pomrenke H."/>
            <person name="Brambilla E."/>
            <person name="Klenk H.-P."/>
            <person name="Eisen J.A."/>
        </authorList>
    </citation>
    <scope>NUCLEOTIDE SEQUENCE [LARGE SCALE GENOMIC DNA]</scope>
    <source>
        <strain evidence="6">ATCC BAA-1392 / DSM 18658 / VKM B-2454 / MOB10</strain>
    </source>
</reference>
<organism evidence="5 6">
    <name type="scientific">Singulisphaera acidiphila (strain ATCC BAA-1392 / DSM 18658 / VKM B-2454 / MOB10)</name>
    <dbReference type="NCBI Taxonomy" id="886293"/>
    <lineage>
        <taxon>Bacteria</taxon>
        <taxon>Pseudomonadati</taxon>
        <taxon>Planctomycetota</taxon>
        <taxon>Planctomycetia</taxon>
        <taxon>Isosphaerales</taxon>
        <taxon>Isosphaeraceae</taxon>
        <taxon>Singulisphaera</taxon>
    </lineage>
</organism>
<keyword evidence="6" id="KW-1185">Reference proteome</keyword>
<keyword evidence="5" id="KW-0347">Helicase</keyword>
<dbReference type="PANTHER" id="PTHR47962">
    <property type="entry name" value="ATP-DEPENDENT HELICASE LHR-RELATED-RELATED"/>
    <property type="match status" value="1"/>
</dbReference>
<feature type="domain" description="Helicase C-terminal" evidence="4">
    <location>
        <begin position="233"/>
        <end position="386"/>
    </location>
</feature>
<keyword evidence="1" id="KW-0547">Nucleotide-binding</keyword>
<keyword evidence="2" id="KW-0067">ATP-binding</keyword>
<name>L0DAN0_SINAD</name>
<dbReference type="STRING" id="886293.Sinac_1952"/>
<dbReference type="InterPro" id="IPR027417">
    <property type="entry name" value="P-loop_NTPase"/>
</dbReference>
<dbReference type="AlphaFoldDB" id="L0DAN0"/>
<dbReference type="SMART" id="SM00490">
    <property type="entry name" value="HELICc"/>
    <property type="match status" value="1"/>
</dbReference>
<dbReference type="PROSITE" id="PS51194">
    <property type="entry name" value="HELICASE_CTER"/>
    <property type="match status" value="1"/>
</dbReference>
<evidence type="ECO:0000259" key="3">
    <source>
        <dbReference type="PROSITE" id="PS51192"/>
    </source>
</evidence>
<dbReference type="Pfam" id="PF00270">
    <property type="entry name" value="DEAD"/>
    <property type="match status" value="1"/>
</dbReference>
<dbReference type="KEGG" id="saci:Sinac_1952"/>
<evidence type="ECO:0000256" key="2">
    <source>
        <dbReference type="ARBA" id="ARBA00022840"/>
    </source>
</evidence>
<dbReference type="GO" id="GO:0005524">
    <property type="term" value="F:ATP binding"/>
    <property type="evidence" value="ECO:0007669"/>
    <property type="project" value="UniProtKB-KW"/>
</dbReference>
<dbReference type="Proteomes" id="UP000010798">
    <property type="component" value="Chromosome"/>
</dbReference>
<dbReference type="PANTHER" id="PTHR47962:SF5">
    <property type="entry name" value="ATP-DEPENDENT HELICASE LHR-RELATED"/>
    <property type="match status" value="1"/>
</dbReference>
<dbReference type="HOGENOM" id="CLU_002025_2_0_0"/>
<feature type="domain" description="Helicase ATP-binding" evidence="3">
    <location>
        <begin position="32"/>
        <end position="211"/>
    </location>
</feature>
<dbReference type="OrthoDB" id="9774462at2"/>
<accession>L0DAN0</accession>
<dbReference type="EMBL" id="CP003364">
    <property type="protein sequence ID" value="AGA26312.1"/>
    <property type="molecule type" value="Genomic_DNA"/>
</dbReference>
<dbReference type="GO" id="GO:0003677">
    <property type="term" value="F:DNA binding"/>
    <property type="evidence" value="ECO:0007669"/>
    <property type="project" value="TreeGrafter"/>
</dbReference>
<dbReference type="InterPro" id="IPR011545">
    <property type="entry name" value="DEAD/DEAH_box_helicase_dom"/>
</dbReference>
<evidence type="ECO:0000256" key="1">
    <source>
        <dbReference type="ARBA" id="ARBA00022741"/>
    </source>
</evidence>
<gene>
    <name evidence="5" type="ordered locus">Sinac_1952</name>
</gene>
<sequence length="702" mass="77614">MCAFDQLHPALRHQVVNSMGWRSLRPVQELAIEGALAGDNLLILAPTAGGKTEAAFFPLISETLSQSWTGLSVLYISPIKALLNNQNERLERYYGLVGRQAALWHGDVSASIKKHTLANPPDCLLTTPESLEVMLTSTSINHNRLFANVQAVVVDEVHAFARDDRGWHLLALLQRIGRLAGRDHQRIGLSATVGNEDDLLTWLSAGSGRSRRVIRPPAIPEPPPEVQLDYVGNLDNAATVIAALHRGEKRLVFCDSRSRVEQLAAELRMRRVETFVSHSSLGLDERQQAERAFAQGRDCVIVATSTLELGIDVGDLDRVVQIDAPGAVSSFLQRMGRTGRRPGMARNCLFLATSDESLLRAAGLIDLWASGFVDPATAPPEPLHILAQQLLALALQERGIGRGEWLDWVGTVPAFRSVGRDTVDSIVAGMIEKEILWDEAGVLWLGREGQDTYGRKNFLQLISVFTAPPLFTVLHGRRELGSVDESTFLTRREDGLPVLLLAGRAWRVTHLDWKRRRAYVEPAEDVGRSRWRGEGQFLSGELCEAIRRNLAGDEISPRWSVRTVRRMEAVRNEFPWLTRDDATMLVTSDGDTTWWTFGGGRANAALAHELGRRTGDRVKFDNFAVRFPAKFAAQDAETQLRGLADAAPGQIVPPADEQALDGLKFSECLPSGLASRVVQTRLSDIRGVAEVLERPMRIVHEC</sequence>
<keyword evidence="5" id="KW-0378">Hydrolase</keyword>
<evidence type="ECO:0000259" key="4">
    <source>
        <dbReference type="PROSITE" id="PS51194"/>
    </source>
</evidence>
<evidence type="ECO:0000313" key="5">
    <source>
        <dbReference type="EMBL" id="AGA26312.1"/>
    </source>
</evidence>
<dbReference type="SMART" id="SM00487">
    <property type="entry name" value="DEXDc"/>
    <property type="match status" value="1"/>
</dbReference>
<dbReference type="GO" id="GO:0004386">
    <property type="term" value="F:helicase activity"/>
    <property type="evidence" value="ECO:0007669"/>
    <property type="project" value="UniProtKB-KW"/>
</dbReference>
<dbReference type="InterPro" id="IPR014001">
    <property type="entry name" value="Helicase_ATP-bd"/>
</dbReference>
<dbReference type="GO" id="GO:0016887">
    <property type="term" value="F:ATP hydrolysis activity"/>
    <property type="evidence" value="ECO:0007669"/>
    <property type="project" value="TreeGrafter"/>
</dbReference>
<evidence type="ECO:0000313" key="6">
    <source>
        <dbReference type="Proteomes" id="UP000010798"/>
    </source>
</evidence>
<dbReference type="RefSeq" id="WP_015245479.1">
    <property type="nucleotide sequence ID" value="NC_019892.1"/>
</dbReference>
<dbReference type="InterPro" id="IPR001650">
    <property type="entry name" value="Helicase_C-like"/>
</dbReference>
<protein>
    <submittedName>
        <fullName evidence="5">Lhr-like helicase</fullName>
    </submittedName>
</protein>
<dbReference type="Pfam" id="PF00271">
    <property type="entry name" value="Helicase_C"/>
    <property type="match status" value="1"/>
</dbReference>
<dbReference type="InterPro" id="IPR052511">
    <property type="entry name" value="ATP-dep_Helicase"/>
</dbReference>
<dbReference type="eggNOG" id="COG1201">
    <property type="taxonomic scope" value="Bacteria"/>
</dbReference>
<proteinExistence type="predicted"/>
<dbReference type="Gene3D" id="3.40.50.300">
    <property type="entry name" value="P-loop containing nucleotide triphosphate hydrolases"/>
    <property type="match status" value="2"/>
</dbReference>